<sequence>MTGNEETVKCHQSKTNHPQKKARQVFHRAGFVDRFGINLHSRHTIPASPSKDESIVEAVNEVKVVILFSRIDGLVQRHFAAGEVRLIRSF</sequence>
<organism evidence="2 3">
    <name type="scientific">Allorhodopirellula solitaria</name>
    <dbReference type="NCBI Taxonomy" id="2527987"/>
    <lineage>
        <taxon>Bacteria</taxon>
        <taxon>Pseudomonadati</taxon>
        <taxon>Planctomycetota</taxon>
        <taxon>Planctomycetia</taxon>
        <taxon>Pirellulales</taxon>
        <taxon>Pirellulaceae</taxon>
        <taxon>Allorhodopirellula</taxon>
    </lineage>
</organism>
<keyword evidence="3" id="KW-1185">Reference proteome</keyword>
<comment type="caution">
    <text evidence="2">The sequence shown here is derived from an EMBL/GenBank/DDBJ whole genome shotgun (WGS) entry which is preliminary data.</text>
</comment>
<feature type="compositionally biased region" description="Basic residues" evidence="1">
    <location>
        <begin position="11"/>
        <end position="22"/>
    </location>
</feature>
<dbReference type="EMBL" id="SJPK01000013">
    <property type="protein sequence ID" value="TWT56456.1"/>
    <property type="molecule type" value="Genomic_DNA"/>
</dbReference>
<dbReference type="Proteomes" id="UP000318053">
    <property type="component" value="Unassembled WGS sequence"/>
</dbReference>
<accession>A0A5C5X0H8</accession>
<dbReference type="AlphaFoldDB" id="A0A5C5X0H8"/>
<dbReference type="OrthoDB" id="9985989at2"/>
<proteinExistence type="predicted"/>
<name>A0A5C5X0H8_9BACT</name>
<evidence type="ECO:0000256" key="1">
    <source>
        <dbReference type="SAM" id="MobiDB-lite"/>
    </source>
</evidence>
<evidence type="ECO:0000313" key="2">
    <source>
        <dbReference type="EMBL" id="TWT56456.1"/>
    </source>
</evidence>
<feature type="region of interest" description="Disordered" evidence="1">
    <location>
        <begin position="1"/>
        <end position="22"/>
    </location>
</feature>
<evidence type="ECO:0000313" key="3">
    <source>
        <dbReference type="Proteomes" id="UP000318053"/>
    </source>
</evidence>
<protein>
    <submittedName>
        <fullName evidence="2">Uncharacterized protein</fullName>
    </submittedName>
</protein>
<dbReference type="RefSeq" id="WP_146393123.1">
    <property type="nucleotide sequence ID" value="NZ_SJPK01000013.1"/>
</dbReference>
<gene>
    <name evidence="2" type="ORF">CA85_42690</name>
</gene>
<reference evidence="2 3" key="1">
    <citation type="submission" date="2019-02" db="EMBL/GenBank/DDBJ databases">
        <title>Deep-cultivation of Planctomycetes and their phenomic and genomic characterization uncovers novel biology.</title>
        <authorList>
            <person name="Wiegand S."/>
            <person name="Jogler M."/>
            <person name="Boedeker C."/>
            <person name="Pinto D."/>
            <person name="Vollmers J."/>
            <person name="Rivas-Marin E."/>
            <person name="Kohn T."/>
            <person name="Peeters S.H."/>
            <person name="Heuer A."/>
            <person name="Rast P."/>
            <person name="Oberbeckmann S."/>
            <person name="Bunk B."/>
            <person name="Jeske O."/>
            <person name="Meyerdierks A."/>
            <person name="Storesund J.E."/>
            <person name="Kallscheuer N."/>
            <person name="Luecker S."/>
            <person name="Lage O.M."/>
            <person name="Pohl T."/>
            <person name="Merkel B.J."/>
            <person name="Hornburger P."/>
            <person name="Mueller R.-W."/>
            <person name="Bruemmer F."/>
            <person name="Labrenz M."/>
            <person name="Spormann A.M."/>
            <person name="Op Den Camp H."/>
            <person name="Overmann J."/>
            <person name="Amann R."/>
            <person name="Jetten M.S.M."/>
            <person name="Mascher T."/>
            <person name="Medema M.H."/>
            <person name="Devos D.P."/>
            <person name="Kaster A.-K."/>
            <person name="Ovreas L."/>
            <person name="Rohde M."/>
            <person name="Galperin M.Y."/>
            <person name="Jogler C."/>
        </authorList>
    </citation>
    <scope>NUCLEOTIDE SEQUENCE [LARGE SCALE GENOMIC DNA]</scope>
    <source>
        <strain evidence="2 3">CA85</strain>
    </source>
</reference>